<dbReference type="AlphaFoldDB" id="A0A7J7Z4L0"/>
<keyword evidence="1" id="KW-0472">Membrane</keyword>
<name>A0A7J7Z4L0_MYOMY</name>
<gene>
    <name evidence="2" type="ORF">mMyoMyo1_010464</name>
</gene>
<feature type="transmembrane region" description="Helical" evidence="1">
    <location>
        <begin position="76"/>
        <end position="98"/>
    </location>
</feature>
<proteinExistence type="predicted"/>
<evidence type="ECO:0000313" key="3">
    <source>
        <dbReference type="Proteomes" id="UP000527355"/>
    </source>
</evidence>
<keyword evidence="1" id="KW-1133">Transmembrane helix</keyword>
<comment type="caution">
    <text evidence="2">The sequence shown here is derived from an EMBL/GenBank/DDBJ whole genome shotgun (WGS) entry which is preliminary data.</text>
</comment>
<keyword evidence="1" id="KW-0812">Transmembrane</keyword>
<organism evidence="2 3">
    <name type="scientific">Myotis myotis</name>
    <name type="common">Greater mouse-eared bat</name>
    <name type="synonym">Vespertilio myotis</name>
    <dbReference type="NCBI Taxonomy" id="51298"/>
    <lineage>
        <taxon>Eukaryota</taxon>
        <taxon>Metazoa</taxon>
        <taxon>Chordata</taxon>
        <taxon>Craniata</taxon>
        <taxon>Vertebrata</taxon>
        <taxon>Euteleostomi</taxon>
        <taxon>Mammalia</taxon>
        <taxon>Eutheria</taxon>
        <taxon>Laurasiatheria</taxon>
        <taxon>Chiroptera</taxon>
        <taxon>Yangochiroptera</taxon>
        <taxon>Vespertilionidae</taxon>
        <taxon>Myotis</taxon>
    </lineage>
</organism>
<sequence length="132" mass="14381">MRASSHHLHLLMAPSDWDRRWAPAAGMSSGSGTGCGCEQNQHQQRVQVGLASTAGVSAGWDHNVWEQRIFSNHQRLTSMIATSALPCLAPPFTCSTILPRLTPPYSMHAPWWSAHVIVTGCSVVLPFGLFAF</sequence>
<feature type="transmembrane region" description="Helical" evidence="1">
    <location>
        <begin position="110"/>
        <end position="131"/>
    </location>
</feature>
<accession>A0A7J7Z4L0</accession>
<dbReference type="Proteomes" id="UP000527355">
    <property type="component" value="Unassembled WGS sequence"/>
</dbReference>
<evidence type="ECO:0000256" key="1">
    <source>
        <dbReference type="SAM" id="Phobius"/>
    </source>
</evidence>
<dbReference type="PROSITE" id="PS51257">
    <property type="entry name" value="PROKAR_LIPOPROTEIN"/>
    <property type="match status" value="1"/>
</dbReference>
<dbReference type="EMBL" id="JABWUV010000003">
    <property type="protein sequence ID" value="KAF6369059.1"/>
    <property type="molecule type" value="Genomic_DNA"/>
</dbReference>
<keyword evidence="3" id="KW-1185">Reference proteome</keyword>
<evidence type="ECO:0000313" key="2">
    <source>
        <dbReference type="EMBL" id="KAF6369059.1"/>
    </source>
</evidence>
<protein>
    <submittedName>
        <fullName evidence="2">Uncharacterized protein</fullName>
    </submittedName>
</protein>
<reference evidence="2 3" key="1">
    <citation type="journal article" date="2020" name="Nature">
        <title>Six reference-quality genomes reveal evolution of bat adaptations.</title>
        <authorList>
            <person name="Jebb D."/>
            <person name="Huang Z."/>
            <person name="Pippel M."/>
            <person name="Hughes G.M."/>
            <person name="Lavrichenko K."/>
            <person name="Devanna P."/>
            <person name="Winkler S."/>
            <person name="Jermiin L.S."/>
            <person name="Skirmuntt E.C."/>
            <person name="Katzourakis A."/>
            <person name="Burkitt-Gray L."/>
            <person name="Ray D.A."/>
            <person name="Sullivan K.A.M."/>
            <person name="Roscito J.G."/>
            <person name="Kirilenko B.M."/>
            <person name="Davalos L.M."/>
            <person name="Corthals A.P."/>
            <person name="Power M.L."/>
            <person name="Jones G."/>
            <person name="Ransome R.D."/>
            <person name="Dechmann D.K.N."/>
            <person name="Locatelli A.G."/>
            <person name="Puechmaille S.J."/>
            <person name="Fedrigo O."/>
            <person name="Jarvis E.D."/>
            <person name="Hiller M."/>
            <person name="Vernes S.C."/>
            <person name="Myers E.W."/>
            <person name="Teeling E.C."/>
        </authorList>
    </citation>
    <scope>NUCLEOTIDE SEQUENCE [LARGE SCALE GENOMIC DNA]</scope>
    <source>
        <strain evidence="2">MMyoMyo1</strain>
        <tissue evidence="2">Flight muscle</tissue>
    </source>
</reference>